<comment type="similarity">
    <text evidence="1">Belongs to the bacterial solute-binding protein 8 family.</text>
</comment>
<dbReference type="Proteomes" id="UP000242972">
    <property type="component" value="Unassembled WGS sequence"/>
</dbReference>
<feature type="signal peptide" evidence="2">
    <location>
        <begin position="1"/>
        <end position="22"/>
    </location>
</feature>
<dbReference type="EMBL" id="PXYW01000083">
    <property type="protein sequence ID" value="PSR30279.1"/>
    <property type="molecule type" value="Genomic_DNA"/>
</dbReference>
<dbReference type="AlphaFoldDB" id="A0A2T2X718"/>
<name>A0A2T2X718_9FIRM</name>
<proteinExistence type="inferred from homology"/>
<feature type="chain" id="PRO_5015449247" evidence="2">
    <location>
        <begin position="23"/>
        <end position="304"/>
    </location>
</feature>
<accession>A0A2T2X718</accession>
<evidence type="ECO:0000313" key="4">
    <source>
        <dbReference type="EMBL" id="PSR30279.1"/>
    </source>
</evidence>
<evidence type="ECO:0000256" key="1">
    <source>
        <dbReference type="ARBA" id="ARBA00008814"/>
    </source>
</evidence>
<evidence type="ECO:0000313" key="5">
    <source>
        <dbReference type="Proteomes" id="UP000242972"/>
    </source>
</evidence>
<keyword evidence="2" id="KW-0732">Signal</keyword>
<dbReference type="PANTHER" id="PTHR30535">
    <property type="entry name" value="VITAMIN B12-BINDING PROTEIN"/>
    <property type="match status" value="1"/>
</dbReference>
<protein>
    <submittedName>
        <fullName evidence="4">ABC transporter substrate-binding protein</fullName>
    </submittedName>
</protein>
<reference evidence="4 5" key="1">
    <citation type="journal article" date="2014" name="BMC Genomics">
        <title>Comparison of environmental and isolate Sulfobacillus genomes reveals diverse carbon, sulfur, nitrogen, and hydrogen metabolisms.</title>
        <authorList>
            <person name="Justice N.B."/>
            <person name="Norman A."/>
            <person name="Brown C.T."/>
            <person name="Singh A."/>
            <person name="Thomas B.C."/>
            <person name="Banfield J.F."/>
        </authorList>
    </citation>
    <scope>NUCLEOTIDE SEQUENCE [LARGE SCALE GENOMIC DNA]</scope>
    <source>
        <strain evidence="4">AMDSBA4</strain>
    </source>
</reference>
<sequence>MLGIPSACLLLFAAGCGSQASAAPPPTKPITVVDDLGQKVTIDKPATRVVAIEPSNTEIMLQLGLKKDIVGIDQESFQYTPAPWKAELTGLHSIGSSYPGISEEAIVATKPDLVLATTGVKGLSGLAAFHIPVVILNPQSIKGVYHDMLLVGTLTGHLSKAKAQVQQMQQQISRISQKVSTQTKTRPSVFYDLGDLYTAGPTSFINSLIQLAGATNIVDKLSRQAYPEVTAEQVVKANPDIIIVDPDATTVAQEEALPGFTATRAVKDHEVIALSNSSYVNEPSPALVMGLEELVRICHPHLSL</sequence>
<organism evidence="4 5">
    <name type="scientific">Sulfobacillus benefaciens</name>
    <dbReference type="NCBI Taxonomy" id="453960"/>
    <lineage>
        <taxon>Bacteria</taxon>
        <taxon>Bacillati</taxon>
        <taxon>Bacillota</taxon>
        <taxon>Clostridia</taxon>
        <taxon>Eubacteriales</taxon>
        <taxon>Clostridiales Family XVII. Incertae Sedis</taxon>
        <taxon>Sulfobacillus</taxon>
    </lineage>
</organism>
<dbReference type="PROSITE" id="PS50983">
    <property type="entry name" value="FE_B12_PBP"/>
    <property type="match status" value="1"/>
</dbReference>
<gene>
    <name evidence="4" type="ORF">C7B46_18155</name>
</gene>
<dbReference type="Pfam" id="PF01497">
    <property type="entry name" value="Peripla_BP_2"/>
    <property type="match status" value="1"/>
</dbReference>
<evidence type="ECO:0000256" key="2">
    <source>
        <dbReference type="SAM" id="SignalP"/>
    </source>
</evidence>
<comment type="caution">
    <text evidence="4">The sequence shown here is derived from an EMBL/GenBank/DDBJ whole genome shotgun (WGS) entry which is preliminary data.</text>
</comment>
<dbReference type="PANTHER" id="PTHR30535:SF34">
    <property type="entry name" value="MOLYBDATE-BINDING PROTEIN MOLA"/>
    <property type="match status" value="1"/>
</dbReference>
<dbReference type="InterPro" id="IPR002491">
    <property type="entry name" value="ABC_transptr_periplasmic_BD"/>
</dbReference>
<feature type="domain" description="Fe/B12 periplasmic-binding" evidence="3">
    <location>
        <begin position="48"/>
        <end position="302"/>
    </location>
</feature>
<dbReference type="Gene3D" id="3.40.50.1980">
    <property type="entry name" value="Nitrogenase molybdenum iron protein domain"/>
    <property type="match status" value="2"/>
</dbReference>
<evidence type="ECO:0000259" key="3">
    <source>
        <dbReference type="PROSITE" id="PS50983"/>
    </source>
</evidence>
<dbReference type="InterPro" id="IPR050902">
    <property type="entry name" value="ABC_Transporter_SBP"/>
</dbReference>
<dbReference type="SUPFAM" id="SSF53807">
    <property type="entry name" value="Helical backbone' metal receptor"/>
    <property type="match status" value="1"/>
</dbReference>